<dbReference type="Pfam" id="PF00294">
    <property type="entry name" value="PfkB"/>
    <property type="match status" value="1"/>
</dbReference>
<dbReference type="PANTHER" id="PTHR10584">
    <property type="entry name" value="SUGAR KINASE"/>
    <property type="match status" value="1"/>
</dbReference>
<keyword evidence="1" id="KW-0808">Transferase</keyword>
<dbReference type="Proteomes" id="UP001597018">
    <property type="component" value="Unassembled WGS sequence"/>
</dbReference>
<protein>
    <submittedName>
        <fullName evidence="4">PfkB family carbohydrate kinase</fullName>
    </submittedName>
</protein>
<sequence>MSGRLVHTGQVVVDLVLRVPALPAPGGDVLASTNELHAGGGFNVMSAAARSGSRVVYAGAHGTGRFGDQVRAALREEGIEVVQPPAGDGDTGVCVVLVDDSGERTFVTAPGAEGRLLPDQLAGIGVGRADIVYVSGYSLLHESNGAALRSWLPSAAAAGILFDPGPLAGDVDTGAMAAVLATVDVLSCNAVEARTLSGQRDTAAAAAALAARLKPGAAAVVRDGAHGCVLARTGEIRAVAGFPVTPADTNGAGDTHCGVLAAALLAGADLTTAAVRANAAAALSVLRPGPATAPTAGEIDRFLAARE</sequence>
<dbReference type="RefSeq" id="WP_345600576.1">
    <property type="nucleotide sequence ID" value="NZ_BAABLT010000008.1"/>
</dbReference>
<proteinExistence type="predicted"/>
<accession>A0ABW3FNF1</accession>
<reference evidence="5" key="1">
    <citation type="journal article" date="2019" name="Int. J. Syst. Evol. Microbiol.">
        <title>The Global Catalogue of Microorganisms (GCM) 10K type strain sequencing project: providing services to taxonomists for standard genome sequencing and annotation.</title>
        <authorList>
            <consortium name="The Broad Institute Genomics Platform"/>
            <consortium name="The Broad Institute Genome Sequencing Center for Infectious Disease"/>
            <person name="Wu L."/>
            <person name="Ma J."/>
        </authorList>
    </citation>
    <scope>NUCLEOTIDE SEQUENCE [LARGE SCALE GENOMIC DNA]</scope>
    <source>
        <strain evidence="5">CCUG 56401</strain>
    </source>
</reference>
<evidence type="ECO:0000256" key="1">
    <source>
        <dbReference type="ARBA" id="ARBA00022679"/>
    </source>
</evidence>
<feature type="domain" description="Carbohydrate kinase PfkB" evidence="3">
    <location>
        <begin position="5"/>
        <end position="292"/>
    </location>
</feature>
<dbReference type="EMBL" id="JBHTIW010000005">
    <property type="protein sequence ID" value="MFD0920034.1"/>
    <property type="molecule type" value="Genomic_DNA"/>
</dbReference>
<dbReference type="InterPro" id="IPR011611">
    <property type="entry name" value="PfkB_dom"/>
</dbReference>
<name>A0ABW3FNF1_9PSEU</name>
<dbReference type="GO" id="GO:0016301">
    <property type="term" value="F:kinase activity"/>
    <property type="evidence" value="ECO:0007669"/>
    <property type="project" value="UniProtKB-KW"/>
</dbReference>
<dbReference type="InterPro" id="IPR029056">
    <property type="entry name" value="Ribokinase-like"/>
</dbReference>
<evidence type="ECO:0000259" key="3">
    <source>
        <dbReference type="Pfam" id="PF00294"/>
    </source>
</evidence>
<organism evidence="4 5">
    <name type="scientific">Saccharopolyspora rosea</name>
    <dbReference type="NCBI Taxonomy" id="524884"/>
    <lineage>
        <taxon>Bacteria</taxon>
        <taxon>Bacillati</taxon>
        <taxon>Actinomycetota</taxon>
        <taxon>Actinomycetes</taxon>
        <taxon>Pseudonocardiales</taxon>
        <taxon>Pseudonocardiaceae</taxon>
        <taxon>Saccharopolyspora</taxon>
    </lineage>
</organism>
<evidence type="ECO:0000256" key="2">
    <source>
        <dbReference type="ARBA" id="ARBA00022777"/>
    </source>
</evidence>
<dbReference type="SUPFAM" id="SSF53613">
    <property type="entry name" value="Ribokinase-like"/>
    <property type="match status" value="1"/>
</dbReference>
<keyword evidence="2 4" id="KW-0418">Kinase</keyword>
<evidence type="ECO:0000313" key="4">
    <source>
        <dbReference type="EMBL" id="MFD0920034.1"/>
    </source>
</evidence>
<keyword evidence="5" id="KW-1185">Reference proteome</keyword>
<dbReference type="Gene3D" id="3.40.1190.20">
    <property type="match status" value="1"/>
</dbReference>
<evidence type="ECO:0000313" key="5">
    <source>
        <dbReference type="Proteomes" id="UP001597018"/>
    </source>
</evidence>
<dbReference type="PANTHER" id="PTHR10584:SF166">
    <property type="entry name" value="RIBOKINASE"/>
    <property type="match status" value="1"/>
</dbReference>
<comment type="caution">
    <text evidence="4">The sequence shown here is derived from an EMBL/GenBank/DDBJ whole genome shotgun (WGS) entry which is preliminary data.</text>
</comment>
<gene>
    <name evidence="4" type="ORF">ACFQ16_09800</name>
</gene>